<dbReference type="PRINTS" id="PR00507">
    <property type="entry name" value="N12N6MTFRASE"/>
</dbReference>
<comment type="catalytic activity">
    <reaction evidence="8">
        <text>a 2'-deoxyadenosine in DNA + S-adenosyl-L-methionine = an N(6)-methyl-2'-deoxyadenosine in DNA + S-adenosyl-L-homocysteine + H(+)</text>
        <dbReference type="Rhea" id="RHEA:15197"/>
        <dbReference type="Rhea" id="RHEA-COMP:12418"/>
        <dbReference type="Rhea" id="RHEA-COMP:12419"/>
        <dbReference type="ChEBI" id="CHEBI:15378"/>
        <dbReference type="ChEBI" id="CHEBI:57856"/>
        <dbReference type="ChEBI" id="CHEBI:59789"/>
        <dbReference type="ChEBI" id="CHEBI:90615"/>
        <dbReference type="ChEBI" id="CHEBI:90616"/>
        <dbReference type="EC" id="2.1.1.72"/>
    </reaction>
</comment>
<dbReference type="Proteomes" id="UP000468638">
    <property type="component" value="Unassembled WGS sequence"/>
</dbReference>
<evidence type="ECO:0000313" key="12">
    <source>
        <dbReference type="EMBL" id="MYL35564.1"/>
    </source>
</evidence>
<comment type="similarity">
    <text evidence="1">Belongs to the type-I restriction system S methylase family.</text>
</comment>
<sequence length="627" mass="71206">MGMNQQQKMWEPMDHLRGHVSSNDYKKYLMPLLTLAYVNKVGTTITVPYSANWQSLITNGSNIGERIDKALIDIEENNPSLHQALSIIYFRELPDSTIHQLAHYIDELPLEKEGGIIAEEILAISADMEGKTGGENLTPPEISELIVRLLGIQEGKRICDWTAGTAQNLINASKQATELELYGQEINSTTWAIAKMNLILNGCTQANYKQGNAIRDPKFTDEKGLKTFDYVGMTSPMGLKNWGREAAEQDIYGRFFYGIPPKSQGDMAFILHALASLNEEGKAVIVVPHGVLFRGANEAKIRAKLIQDDVIEAIIGLPSGLMFNTGIPVALLILNKKKAKERKKQILFVDAEEEYDQFRRKRTLNDEHIDKILRTYLHGEEILKYSKWVKTDELDDYSLYIKDYFEEDQINSPIGKVQVNKEQYQQQNTLPLKEIAELFRGMNTPPAKDMKDHEPTHKLVELSHLQAGEIMLEDLTPVYIDNRKKVNAYELQHGDIIVASRGSSLKMAVVPETEERILLSHHFIGIRPTDEIDPHFLQAFLNGPVGLFYLINKQKGTTVSILTAKDIGTIPIPHLPYEKQQEISQELLEANKKYEDALKQARQSYMNAHHKLYKQMGIEQAYHLIEE</sequence>
<dbReference type="Pfam" id="PF01420">
    <property type="entry name" value="Methylase_S"/>
    <property type="match status" value="1"/>
</dbReference>
<dbReference type="PANTHER" id="PTHR42933">
    <property type="entry name" value="SLR6095 PROTEIN"/>
    <property type="match status" value="1"/>
</dbReference>
<keyword evidence="9" id="KW-0175">Coiled coil</keyword>
<evidence type="ECO:0000256" key="8">
    <source>
        <dbReference type="ARBA" id="ARBA00047942"/>
    </source>
</evidence>
<dbReference type="AlphaFoldDB" id="A0A6I5A5E4"/>
<dbReference type="SUPFAM" id="SSF116734">
    <property type="entry name" value="DNA methylase specificity domain"/>
    <property type="match status" value="1"/>
</dbReference>
<name>A0A6I5A5E4_9BACI</name>
<dbReference type="InterPro" id="IPR000055">
    <property type="entry name" value="Restrct_endonuc_typeI_TRD"/>
</dbReference>
<dbReference type="InterPro" id="IPR051537">
    <property type="entry name" value="DNA_Adenine_Mtase"/>
</dbReference>
<dbReference type="InterPro" id="IPR003356">
    <property type="entry name" value="DNA_methylase_A-5"/>
</dbReference>
<evidence type="ECO:0000256" key="3">
    <source>
        <dbReference type="ARBA" id="ARBA00022603"/>
    </source>
</evidence>
<accession>A0A6I5A5E4</accession>
<feature type="domain" description="DNA methylase adenine-specific" evidence="11">
    <location>
        <begin position="117"/>
        <end position="410"/>
    </location>
</feature>
<evidence type="ECO:0000256" key="7">
    <source>
        <dbReference type="ARBA" id="ARBA00023125"/>
    </source>
</evidence>
<dbReference type="GO" id="GO:0009007">
    <property type="term" value="F:site-specific DNA-methyltransferase (adenine-specific) activity"/>
    <property type="evidence" value="ECO:0007669"/>
    <property type="project" value="UniProtKB-EC"/>
</dbReference>
<dbReference type="GO" id="GO:0032259">
    <property type="term" value="P:methylation"/>
    <property type="evidence" value="ECO:0007669"/>
    <property type="project" value="UniProtKB-KW"/>
</dbReference>
<dbReference type="Pfam" id="PF02384">
    <property type="entry name" value="N6_Mtase"/>
    <property type="match status" value="1"/>
</dbReference>
<proteinExistence type="inferred from homology"/>
<dbReference type="GO" id="GO:0008170">
    <property type="term" value="F:N-methyltransferase activity"/>
    <property type="evidence" value="ECO:0007669"/>
    <property type="project" value="InterPro"/>
</dbReference>
<gene>
    <name evidence="12" type="ORF">GLW05_18465</name>
</gene>
<evidence type="ECO:0000256" key="2">
    <source>
        <dbReference type="ARBA" id="ARBA00011900"/>
    </source>
</evidence>
<dbReference type="GO" id="GO:0003677">
    <property type="term" value="F:DNA binding"/>
    <property type="evidence" value="ECO:0007669"/>
    <property type="project" value="UniProtKB-KW"/>
</dbReference>
<keyword evidence="7" id="KW-0238">DNA-binding</keyword>
<keyword evidence="3 12" id="KW-0489">Methyltransferase</keyword>
<evidence type="ECO:0000256" key="6">
    <source>
        <dbReference type="ARBA" id="ARBA00022747"/>
    </source>
</evidence>
<evidence type="ECO:0000259" key="10">
    <source>
        <dbReference type="Pfam" id="PF01420"/>
    </source>
</evidence>
<reference evidence="12 13" key="1">
    <citation type="submission" date="2019-11" db="EMBL/GenBank/DDBJ databases">
        <title>Genome sequences of 17 halophilic strains isolated from different environments.</title>
        <authorList>
            <person name="Furrow R.E."/>
        </authorList>
    </citation>
    <scope>NUCLEOTIDE SEQUENCE [LARGE SCALE GENOMIC DNA]</scope>
    <source>
        <strain evidence="12 13">22514_16_FS</strain>
    </source>
</reference>
<protein>
    <recommendedName>
        <fullName evidence="2">site-specific DNA-methyltransferase (adenine-specific)</fullName>
        <ecNumber evidence="2">2.1.1.72</ecNumber>
    </recommendedName>
</protein>
<dbReference type="SUPFAM" id="SSF53335">
    <property type="entry name" value="S-adenosyl-L-methionine-dependent methyltransferases"/>
    <property type="match status" value="1"/>
</dbReference>
<evidence type="ECO:0000256" key="9">
    <source>
        <dbReference type="SAM" id="Coils"/>
    </source>
</evidence>
<evidence type="ECO:0000259" key="11">
    <source>
        <dbReference type="Pfam" id="PF02384"/>
    </source>
</evidence>
<evidence type="ECO:0000256" key="4">
    <source>
        <dbReference type="ARBA" id="ARBA00022679"/>
    </source>
</evidence>
<dbReference type="InterPro" id="IPR029063">
    <property type="entry name" value="SAM-dependent_MTases_sf"/>
</dbReference>
<organism evidence="12 13">
    <name type="scientific">Pontibacillus yanchengensis</name>
    <dbReference type="NCBI Taxonomy" id="462910"/>
    <lineage>
        <taxon>Bacteria</taxon>
        <taxon>Bacillati</taxon>
        <taxon>Bacillota</taxon>
        <taxon>Bacilli</taxon>
        <taxon>Bacillales</taxon>
        <taxon>Bacillaceae</taxon>
        <taxon>Pontibacillus</taxon>
    </lineage>
</organism>
<feature type="coiled-coil region" evidence="9">
    <location>
        <begin position="577"/>
        <end position="611"/>
    </location>
</feature>
<dbReference type="EC" id="2.1.1.72" evidence="2"/>
<dbReference type="PANTHER" id="PTHR42933:SF3">
    <property type="entry name" value="TYPE I RESTRICTION ENZYME MJAVIII METHYLASE SUBUNIT"/>
    <property type="match status" value="1"/>
</dbReference>
<keyword evidence="6" id="KW-0680">Restriction system</keyword>
<dbReference type="Gene3D" id="3.90.220.20">
    <property type="entry name" value="DNA methylase specificity domains"/>
    <property type="match status" value="1"/>
</dbReference>
<dbReference type="GO" id="GO:0009307">
    <property type="term" value="P:DNA restriction-modification system"/>
    <property type="evidence" value="ECO:0007669"/>
    <property type="project" value="UniProtKB-KW"/>
</dbReference>
<feature type="domain" description="Type I restriction modification DNA specificity" evidence="10">
    <location>
        <begin position="431"/>
        <end position="586"/>
    </location>
</feature>
<comment type="caution">
    <text evidence="12">The sequence shown here is derived from an EMBL/GenBank/DDBJ whole genome shotgun (WGS) entry which is preliminary data.</text>
</comment>
<evidence type="ECO:0000256" key="5">
    <source>
        <dbReference type="ARBA" id="ARBA00022691"/>
    </source>
</evidence>
<dbReference type="Gene3D" id="3.40.50.150">
    <property type="entry name" value="Vaccinia Virus protein VP39"/>
    <property type="match status" value="1"/>
</dbReference>
<dbReference type="InterPro" id="IPR044946">
    <property type="entry name" value="Restrct_endonuc_typeI_TRD_sf"/>
</dbReference>
<evidence type="ECO:0000256" key="1">
    <source>
        <dbReference type="ARBA" id="ARBA00010923"/>
    </source>
</evidence>
<evidence type="ECO:0000313" key="13">
    <source>
        <dbReference type="Proteomes" id="UP000468638"/>
    </source>
</evidence>
<dbReference type="EMBL" id="WMEQ01000018">
    <property type="protein sequence ID" value="MYL35564.1"/>
    <property type="molecule type" value="Genomic_DNA"/>
</dbReference>
<keyword evidence="4" id="KW-0808">Transferase</keyword>
<keyword evidence="5" id="KW-0949">S-adenosyl-L-methionine</keyword>